<comment type="caution">
    <text evidence="10">The sequence shown here is derived from an EMBL/GenBank/DDBJ whole genome shotgun (WGS) entry which is preliminary data.</text>
</comment>
<dbReference type="InterPro" id="IPR013103">
    <property type="entry name" value="RVT_2"/>
</dbReference>
<feature type="region of interest" description="Disordered" evidence="7">
    <location>
        <begin position="1"/>
        <end position="20"/>
    </location>
</feature>
<evidence type="ECO:0000313" key="10">
    <source>
        <dbReference type="EMBL" id="KAE8656569.1"/>
    </source>
</evidence>
<feature type="domain" description="Reverse transcriptase Ty1/copia-type" evidence="8">
    <location>
        <begin position="24"/>
        <end position="76"/>
    </location>
</feature>
<dbReference type="EMBL" id="VEPZ02001764">
    <property type="protein sequence ID" value="KAE8656569.1"/>
    <property type="molecule type" value="Genomic_DNA"/>
</dbReference>
<comment type="subcellular location">
    <subcellularLocation>
        <location evidence="1">Nucleus</location>
    </subcellularLocation>
</comment>
<feature type="compositionally biased region" description="Basic residues" evidence="7">
    <location>
        <begin position="158"/>
        <end position="176"/>
    </location>
</feature>
<evidence type="ECO:0000256" key="5">
    <source>
        <dbReference type="ARBA" id="ARBA00023163"/>
    </source>
</evidence>
<evidence type="ECO:0000256" key="7">
    <source>
        <dbReference type="SAM" id="MobiDB-lite"/>
    </source>
</evidence>
<evidence type="ECO:0000259" key="8">
    <source>
        <dbReference type="Pfam" id="PF07727"/>
    </source>
</evidence>
<evidence type="ECO:0000256" key="3">
    <source>
        <dbReference type="ARBA" id="ARBA00022491"/>
    </source>
</evidence>
<evidence type="ECO:0000256" key="2">
    <source>
        <dbReference type="ARBA" id="ARBA00006283"/>
    </source>
</evidence>
<dbReference type="InterPro" id="IPR038291">
    <property type="entry name" value="SAP30_C_sf"/>
</dbReference>
<keyword evidence="3" id="KW-0678">Repressor</keyword>
<dbReference type="CDD" id="cd09272">
    <property type="entry name" value="RNase_HI_RT_Ty1"/>
    <property type="match status" value="1"/>
</dbReference>
<proteinExistence type="inferred from homology"/>
<evidence type="ECO:0008006" key="12">
    <source>
        <dbReference type="Google" id="ProtNLM"/>
    </source>
</evidence>
<dbReference type="PANTHER" id="PTHR13286:SF6">
    <property type="entry name" value="HISTONE DEACETYLASE COMPLEX SUBUNIT SAP30L-RELATED"/>
    <property type="match status" value="1"/>
</dbReference>
<dbReference type="GO" id="GO:0003712">
    <property type="term" value="F:transcription coregulator activity"/>
    <property type="evidence" value="ECO:0007669"/>
    <property type="project" value="TreeGrafter"/>
</dbReference>
<dbReference type="Pfam" id="PF13867">
    <property type="entry name" value="SAP30_Sin3_bdg"/>
    <property type="match status" value="1"/>
</dbReference>
<evidence type="ECO:0000259" key="9">
    <source>
        <dbReference type="Pfam" id="PF13867"/>
    </source>
</evidence>
<dbReference type="AlphaFoldDB" id="A0A6A2XDR6"/>
<keyword evidence="6" id="KW-0539">Nucleus</keyword>
<feature type="region of interest" description="Disordered" evidence="7">
    <location>
        <begin position="153"/>
        <end position="178"/>
    </location>
</feature>
<dbReference type="Pfam" id="PF07727">
    <property type="entry name" value="RVT_2"/>
    <property type="match status" value="1"/>
</dbReference>
<accession>A0A6A2XDR6</accession>
<dbReference type="GO" id="GO:0006355">
    <property type="term" value="P:regulation of DNA-templated transcription"/>
    <property type="evidence" value="ECO:0007669"/>
    <property type="project" value="TreeGrafter"/>
</dbReference>
<organism evidence="10 11">
    <name type="scientific">Hibiscus syriacus</name>
    <name type="common">Rose of Sharon</name>
    <dbReference type="NCBI Taxonomy" id="106335"/>
    <lineage>
        <taxon>Eukaryota</taxon>
        <taxon>Viridiplantae</taxon>
        <taxon>Streptophyta</taxon>
        <taxon>Embryophyta</taxon>
        <taxon>Tracheophyta</taxon>
        <taxon>Spermatophyta</taxon>
        <taxon>Magnoliopsida</taxon>
        <taxon>eudicotyledons</taxon>
        <taxon>Gunneridae</taxon>
        <taxon>Pentapetalae</taxon>
        <taxon>rosids</taxon>
        <taxon>malvids</taxon>
        <taxon>Malvales</taxon>
        <taxon>Malvaceae</taxon>
        <taxon>Malvoideae</taxon>
        <taxon>Hibiscus</taxon>
    </lineage>
</organism>
<dbReference type="Gene3D" id="6.10.160.20">
    <property type="match status" value="1"/>
</dbReference>
<evidence type="ECO:0000256" key="6">
    <source>
        <dbReference type="ARBA" id="ARBA00023242"/>
    </source>
</evidence>
<dbReference type="GO" id="GO:0000118">
    <property type="term" value="C:histone deacetylase complex"/>
    <property type="evidence" value="ECO:0007669"/>
    <property type="project" value="TreeGrafter"/>
</dbReference>
<evidence type="ECO:0000313" key="11">
    <source>
        <dbReference type="Proteomes" id="UP000436088"/>
    </source>
</evidence>
<evidence type="ECO:0000256" key="1">
    <source>
        <dbReference type="ARBA" id="ARBA00004123"/>
    </source>
</evidence>
<dbReference type="InterPro" id="IPR025718">
    <property type="entry name" value="SAP30_Sin3-bd"/>
</dbReference>
<protein>
    <recommendedName>
        <fullName evidence="12">Histone deacetylase complex subunit SAP30 Sin3 binding domain-containing protein</fullName>
    </recommendedName>
</protein>
<dbReference type="InterPro" id="IPR024145">
    <property type="entry name" value="His_deAcase_SAP30/SAP30L"/>
</dbReference>
<name>A0A6A2XDR6_HIBSY</name>
<gene>
    <name evidence="10" type="ORF">F3Y22_tig00116999pilonHSYRG00007</name>
</gene>
<feature type="domain" description="Histone deacetylase complex subunit SAP30 Sin3 binding" evidence="9">
    <location>
        <begin position="237"/>
        <end position="289"/>
    </location>
</feature>
<evidence type="ECO:0000256" key="4">
    <source>
        <dbReference type="ARBA" id="ARBA00023015"/>
    </source>
</evidence>
<reference evidence="10" key="1">
    <citation type="submission" date="2019-09" db="EMBL/GenBank/DDBJ databases">
        <title>Draft genome information of white flower Hibiscus syriacus.</title>
        <authorList>
            <person name="Kim Y.-M."/>
        </authorList>
    </citation>
    <scope>NUCLEOTIDE SEQUENCE [LARGE SCALE GENOMIC DNA]</scope>
    <source>
        <strain evidence="10">YM2019G1</strain>
    </source>
</reference>
<keyword evidence="4" id="KW-0805">Transcription regulation</keyword>
<keyword evidence="5" id="KW-0804">Transcription</keyword>
<keyword evidence="11" id="KW-1185">Reference proteome</keyword>
<dbReference type="Proteomes" id="UP000436088">
    <property type="component" value="Unassembled WGS sequence"/>
</dbReference>
<sequence>MRCQEPDPGSDSLERKEGDQIKYKANDNIERYKAKLVANGFTQTQGVDYQETFALVAKLSTVRVLLSLEGVSDKTHFELQSDSKSTISIAKNPLQHDKTKHVEIDRHFIAEKVNGGIVRLNYVSSKDQLANILTKTLPRINFDEITSKLTSDDTQKSLRSRHRTHKLSGSCHKRVGRSPSCDSQSKAISSASLEWYSSPLLEIILCSSPSPLLCWIVASGYSAHYNWRCIKIDLSKLEMAALWRYWRYFNLVDAIPNPSKEQLVDVVQRHFMSQKIDELQVIVGFVHASKRLKTVCK</sequence>
<dbReference type="PANTHER" id="PTHR13286">
    <property type="entry name" value="SAP30"/>
    <property type="match status" value="1"/>
</dbReference>
<comment type="similarity">
    <text evidence="2">Belongs to the SAP30 family.</text>
</comment>